<feature type="non-terminal residue" evidence="1">
    <location>
        <position position="124"/>
    </location>
</feature>
<organism evidence="1 2">
    <name type="scientific">Acaulospora colombiana</name>
    <dbReference type="NCBI Taxonomy" id="27376"/>
    <lineage>
        <taxon>Eukaryota</taxon>
        <taxon>Fungi</taxon>
        <taxon>Fungi incertae sedis</taxon>
        <taxon>Mucoromycota</taxon>
        <taxon>Glomeromycotina</taxon>
        <taxon>Glomeromycetes</taxon>
        <taxon>Diversisporales</taxon>
        <taxon>Acaulosporaceae</taxon>
        <taxon>Acaulospora</taxon>
    </lineage>
</organism>
<comment type="caution">
    <text evidence="1">The sequence shown here is derived from an EMBL/GenBank/DDBJ whole genome shotgun (WGS) entry which is preliminary data.</text>
</comment>
<gene>
    <name evidence="1" type="ORF">ACOLOM_LOCUS2719</name>
</gene>
<reference evidence="1" key="1">
    <citation type="submission" date="2021-06" db="EMBL/GenBank/DDBJ databases">
        <authorList>
            <person name="Kallberg Y."/>
            <person name="Tangrot J."/>
            <person name="Rosling A."/>
        </authorList>
    </citation>
    <scope>NUCLEOTIDE SEQUENCE</scope>
    <source>
        <strain evidence="1">CL356</strain>
    </source>
</reference>
<evidence type="ECO:0000313" key="2">
    <source>
        <dbReference type="Proteomes" id="UP000789525"/>
    </source>
</evidence>
<name>A0ACA9KZI2_9GLOM</name>
<evidence type="ECO:0000313" key="1">
    <source>
        <dbReference type="EMBL" id="CAG8499183.1"/>
    </source>
</evidence>
<keyword evidence="2" id="KW-1185">Reference proteome</keyword>
<dbReference type="Proteomes" id="UP000789525">
    <property type="component" value="Unassembled WGS sequence"/>
</dbReference>
<sequence length="124" mass="14352">MSVSDLPYAADAELPVSVEELGVLKRQFEIEGAEVTTQTKFNYAWGLIKSKRKPDQKYGVQLLAEIFQDSPERRRECLYYLALGHFKLGEYTNAKQFNNQLLEREPTNLQAQSLKKLIEDKLNR</sequence>
<accession>A0ACA9KZI2</accession>
<proteinExistence type="predicted"/>
<protein>
    <submittedName>
        <fullName evidence="1">3401_t:CDS:1</fullName>
    </submittedName>
</protein>
<dbReference type="EMBL" id="CAJVPT010003714">
    <property type="protein sequence ID" value="CAG8499183.1"/>
    <property type="molecule type" value="Genomic_DNA"/>
</dbReference>